<gene>
    <name evidence="1" type="ORF">LEP1GSC202_3004</name>
</gene>
<comment type="caution">
    <text evidence="1">The sequence shown here is derived from an EMBL/GenBank/DDBJ whole genome shotgun (WGS) entry which is preliminary data.</text>
</comment>
<dbReference type="EMBL" id="AOGX02000035">
    <property type="protein sequence ID" value="EOQ87540.1"/>
    <property type="molecule type" value="Genomic_DNA"/>
</dbReference>
<evidence type="ECO:0000313" key="2">
    <source>
        <dbReference type="Proteomes" id="UP000013996"/>
    </source>
</evidence>
<sequence length="109" mass="12762">MSPISKNSGGFPYPLTAVSLKEYDPHFSILIFICNLFNQENSSFWFLDSQKDTPILWILKGNSDLSMYYFLKMVPKNEILGLQKIYILVTKIYICKENDLLKYIKFYGN</sequence>
<organism evidence="1 2">
    <name type="scientific">Leptospira yanagawae serovar Saopaulo str. Sao Paulo = ATCC 700523</name>
    <dbReference type="NCBI Taxonomy" id="1249483"/>
    <lineage>
        <taxon>Bacteria</taxon>
        <taxon>Pseudomonadati</taxon>
        <taxon>Spirochaetota</taxon>
        <taxon>Spirochaetia</taxon>
        <taxon>Leptospirales</taxon>
        <taxon>Leptospiraceae</taxon>
        <taxon>Leptospira</taxon>
    </lineage>
</organism>
<dbReference type="Proteomes" id="UP000013996">
    <property type="component" value="Unassembled WGS sequence"/>
</dbReference>
<dbReference type="STRING" id="1249483.LEP1GSC202_3004"/>
<dbReference type="AlphaFoldDB" id="A0A5E8HA71"/>
<protein>
    <submittedName>
        <fullName evidence="1">Uncharacterized protein</fullName>
    </submittedName>
</protein>
<evidence type="ECO:0000313" key="1">
    <source>
        <dbReference type="EMBL" id="EOQ87540.1"/>
    </source>
</evidence>
<accession>A0A5E8HA71</accession>
<reference evidence="1 2" key="1">
    <citation type="submission" date="2013-04" db="EMBL/GenBank/DDBJ databases">
        <authorList>
            <person name="Harkins D.M."/>
            <person name="Durkin A.S."/>
            <person name="Brinkac L.M."/>
            <person name="Haft D.H."/>
            <person name="Selengut J.D."/>
            <person name="Sanka R."/>
            <person name="DePew J."/>
            <person name="Purushe J."/>
            <person name="Hartskeerl R.A."/>
            <person name="Ahmed A."/>
            <person name="van der Linden H."/>
            <person name="Goris M.G.A."/>
            <person name="Vinetz J.M."/>
            <person name="Sutton G.G."/>
            <person name="Nierman W.C."/>
            <person name="Fouts D.E."/>
        </authorList>
    </citation>
    <scope>NUCLEOTIDE SEQUENCE [LARGE SCALE GENOMIC DNA]</scope>
    <source>
        <strain evidence="1 2">Sao Paulo</strain>
    </source>
</reference>
<name>A0A5E8HA71_9LEPT</name>
<proteinExistence type="predicted"/>